<dbReference type="SMART" id="SM00283">
    <property type="entry name" value="MA"/>
    <property type="match status" value="1"/>
</dbReference>
<sequence>MGLKLFRKKENVESSEGQVIIGEIASDLPTTIKTQLKMTDLNVSDLTLARQLQPAIIQNIESIVGAFYQNLENESTLMAIIQSNSSVDRLKNTLRQHIIELFDGNIDKDFIMKRSRIAHMHVKIGLETKFYMCAFQDLLISLINMVQEEVGDKAKAIDYIKSITKLISFEQQLVLEEYEKENERIRKEFEEKQTQIKESVNETVMNLSISMNQVNGSLQELTAQAEQMLSISKENTELSKNTSLKSFEGKKQLEKQNDNMQTINKKVVEISNELEILEHISKDISLIVGMVTNIAEQTNLLALNAAIEAARAGESGKGFSVVANEVRKLAEETKLSASKVSGLILNHSSQISNVTGKLGEINVFVEAGIEGMSGTNEFLI</sequence>
<dbReference type="Gene3D" id="1.10.490.10">
    <property type="entry name" value="Globins"/>
    <property type="match status" value="1"/>
</dbReference>
<dbReference type="RefSeq" id="WP_389363392.1">
    <property type="nucleotide sequence ID" value="NZ_JBIACK010000013.1"/>
</dbReference>
<evidence type="ECO:0000256" key="2">
    <source>
        <dbReference type="ARBA" id="ARBA00029447"/>
    </source>
</evidence>
<feature type="domain" description="Methyl-accepting transducer" evidence="5">
    <location>
        <begin position="210"/>
        <end position="380"/>
    </location>
</feature>
<evidence type="ECO:0000256" key="3">
    <source>
        <dbReference type="PROSITE-ProRule" id="PRU00284"/>
    </source>
</evidence>
<organism evidence="6 7">
    <name type="scientific">Cytobacillus spartinae</name>
    <dbReference type="NCBI Taxonomy" id="3299023"/>
    <lineage>
        <taxon>Bacteria</taxon>
        <taxon>Bacillati</taxon>
        <taxon>Bacillota</taxon>
        <taxon>Bacilli</taxon>
        <taxon>Bacillales</taxon>
        <taxon>Bacillaceae</taxon>
        <taxon>Cytobacillus</taxon>
    </lineage>
</organism>
<protein>
    <submittedName>
        <fullName evidence="6">Protoglobin domain-containing protein</fullName>
    </submittedName>
</protein>
<proteinExistence type="inferred from homology"/>
<dbReference type="PROSITE" id="PS50111">
    <property type="entry name" value="CHEMOTAXIS_TRANSDUC_2"/>
    <property type="match status" value="1"/>
</dbReference>
<evidence type="ECO:0000256" key="4">
    <source>
        <dbReference type="SAM" id="Coils"/>
    </source>
</evidence>
<dbReference type="PANTHER" id="PTHR32089">
    <property type="entry name" value="METHYL-ACCEPTING CHEMOTAXIS PROTEIN MCPB"/>
    <property type="match status" value="1"/>
</dbReference>
<comment type="caution">
    <text evidence="6">The sequence shown here is derived from an EMBL/GenBank/DDBJ whole genome shotgun (WGS) entry which is preliminary data.</text>
</comment>
<dbReference type="SUPFAM" id="SSF58104">
    <property type="entry name" value="Methyl-accepting chemotaxis protein (MCP) signaling domain"/>
    <property type="match status" value="1"/>
</dbReference>
<dbReference type="InterPro" id="IPR044398">
    <property type="entry name" value="Globin-sensor_dom"/>
</dbReference>
<name>A0ABW6KK83_9BACI</name>
<dbReference type="PANTHER" id="PTHR32089:SF118">
    <property type="entry name" value="HEME-BASED AEROTACTIC TRANSDUCER HEMAT"/>
    <property type="match status" value="1"/>
</dbReference>
<dbReference type="CDD" id="cd01068">
    <property type="entry name" value="globin_sensor"/>
    <property type="match status" value="1"/>
</dbReference>
<dbReference type="InterPro" id="IPR004090">
    <property type="entry name" value="Chemotax_Me-accpt_rcpt"/>
</dbReference>
<dbReference type="Pfam" id="PF11563">
    <property type="entry name" value="Protoglobin"/>
    <property type="match status" value="1"/>
</dbReference>
<evidence type="ECO:0000259" key="5">
    <source>
        <dbReference type="PROSITE" id="PS50111"/>
    </source>
</evidence>
<dbReference type="Pfam" id="PF00015">
    <property type="entry name" value="MCPsignal"/>
    <property type="match status" value="1"/>
</dbReference>
<keyword evidence="7" id="KW-1185">Reference proteome</keyword>
<keyword evidence="4" id="KW-0175">Coiled coil</keyword>
<dbReference type="Gene3D" id="1.10.287.950">
    <property type="entry name" value="Methyl-accepting chemotaxis protein"/>
    <property type="match status" value="1"/>
</dbReference>
<dbReference type="InterPro" id="IPR004089">
    <property type="entry name" value="MCPsignal_dom"/>
</dbReference>
<comment type="similarity">
    <text evidence="2">Belongs to the methyl-accepting chemotaxis (MCP) protein family.</text>
</comment>
<evidence type="ECO:0000313" key="7">
    <source>
        <dbReference type="Proteomes" id="UP001601059"/>
    </source>
</evidence>
<dbReference type="Proteomes" id="UP001601059">
    <property type="component" value="Unassembled WGS sequence"/>
</dbReference>
<dbReference type="InterPro" id="IPR012292">
    <property type="entry name" value="Globin/Proto"/>
</dbReference>
<reference evidence="6 7" key="1">
    <citation type="submission" date="2024-08" db="EMBL/GenBank/DDBJ databases">
        <title>Two novel Cytobacillus novel species.</title>
        <authorList>
            <person name="Liu G."/>
        </authorList>
    </citation>
    <scope>NUCLEOTIDE SEQUENCE [LARGE SCALE GENOMIC DNA]</scope>
    <source>
        <strain evidence="6 7">FJAT-54145</strain>
    </source>
</reference>
<dbReference type="InterPro" id="IPR039379">
    <property type="entry name" value="Protoglobin_sensor_dom"/>
</dbReference>
<evidence type="ECO:0000256" key="1">
    <source>
        <dbReference type="ARBA" id="ARBA00023224"/>
    </source>
</evidence>
<dbReference type="PRINTS" id="PR00260">
    <property type="entry name" value="CHEMTRNSDUCR"/>
</dbReference>
<feature type="coiled-coil region" evidence="4">
    <location>
        <begin position="168"/>
        <end position="202"/>
    </location>
</feature>
<dbReference type="EMBL" id="JBIACK010000013">
    <property type="protein sequence ID" value="MFE8703127.1"/>
    <property type="molecule type" value="Genomic_DNA"/>
</dbReference>
<dbReference type="InterPro" id="IPR009050">
    <property type="entry name" value="Globin-like_sf"/>
</dbReference>
<evidence type="ECO:0000313" key="6">
    <source>
        <dbReference type="EMBL" id="MFE8703127.1"/>
    </source>
</evidence>
<keyword evidence="1 3" id="KW-0807">Transducer</keyword>
<dbReference type="SUPFAM" id="SSF46458">
    <property type="entry name" value="Globin-like"/>
    <property type="match status" value="1"/>
</dbReference>
<gene>
    <name evidence="6" type="ORF">ACFYKX_21330</name>
</gene>
<accession>A0ABW6KK83</accession>